<proteinExistence type="predicted"/>
<sequence length="177" mass="19728">MESPTLVDNGLMTSSTGSLTQNFADDATSYATCKEVDRSSATPQEREGVSRESDLGDSDNIDDSDDLYFVKDEVGSFSPLVNDEVAKSPDPGLGRYIELELKDDVATKATVESLEKMRREWRLHADIEFVFPSADQRLWAPPEGYMCLYESFFLKSDCRPAKLAKADRLTHLGISRS</sequence>
<keyword evidence="3" id="KW-1185">Reference proteome</keyword>
<name>A0A565BIG0_9BRAS</name>
<comment type="caution">
    <text evidence="2">The sequence shown here is derived from an EMBL/GenBank/DDBJ whole genome shotgun (WGS) entry which is preliminary data.</text>
</comment>
<evidence type="ECO:0000256" key="1">
    <source>
        <dbReference type="SAM" id="MobiDB-lite"/>
    </source>
</evidence>
<feature type="compositionally biased region" description="Polar residues" evidence="1">
    <location>
        <begin position="11"/>
        <end position="22"/>
    </location>
</feature>
<evidence type="ECO:0000313" key="2">
    <source>
        <dbReference type="EMBL" id="VVB01436.1"/>
    </source>
</evidence>
<feature type="region of interest" description="Disordered" evidence="1">
    <location>
        <begin position="1"/>
        <end position="22"/>
    </location>
</feature>
<organism evidence="2 3">
    <name type="scientific">Arabis nemorensis</name>
    <dbReference type="NCBI Taxonomy" id="586526"/>
    <lineage>
        <taxon>Eukaryota</taxon>
        <taxon>Viridiplantae</taxon>
        <taxon>Streptophyta</taxon>
        <taxon>Embryophyta</taxon>
        <taxon>Tracheophyta</taxon>
        <taxon>Spermatophyta</taxon>
        <taxon>Magnoliopsida</taxon>
        <taxon>eudicotyledons</taxon>
        <taxon>Gunneridae</taxon>
        <taxon>Pentapetalae</taxon>
        <taxon>rosids</taxon>
        <taxon>malvids</taxon>
        <taxon>Brassicales</taxon>
        <taxon>Brassicaceae</taxon>
        <taxon>Arabideae</taxon>
        <taxon>Arabis</taxon>
    </lineage>
</organism>
<accession>A0A565BIG0</accession>
<evidence type="ECO:0000313" key="3">
    <source>
        <dbReference type="Proteomes" id="UP000489600"/>
    </source>
</evidence>
<feature type="compositionally biased region" description="Basic and acidic residues" evidence="1">
    <location>
        <begin position="34"/>
        <end position="54"/>
    </location>
</feature>
<dbReference type="Proteomes" id="UP000489600">
    <property type="component" value="Unassembled WGS sequence"/>
</dbReference>
<feature type="region of interest" description="Disordered" evidence="1">
    <location>
        <begin position="34"/>
        <end position="63"/>
    </location>
</feature>
<dbReference type="EMBL" id="CABITT030000004">
    <property type="protein sequence ID" value="VVB01436.1"/>
    <property type="molecule type" value="Genomic_DNA"/>
</dbReference>
<gene>
    <name evidence="2" type="ORF">ANE_LOCUS11880</name>
</gene>
<dbReference type="AlphaFoldDB" id="A0A565BIG0"/>
<reference evidence="2" key="1">
    <citation type="submission" date="2019-07" db="EMBL/GenBank/DDBJ databases">
        <authorList>
            <person name="Dittberner H."/>
        </authorList>
    </citation>
    <scope>NUCLEOTIDE SEQUENCE [LARGE SCALE GENOMIC DNA]</scope>
</reference>
<protein>
    <submittedName>
        <fullName evidence="2">Uncharacterized protein</fullName>
    </submittedName>
</protein>